<keyword evidence="6" id="KW-0496">Mitochondrion</keyword>
<evidence type="ECO:0000256" key="2">
    <source>
        <dbReference type="ARBA" id="ARBA00004240"/>
    </source>
</evidence>
<dbReference type="AlphaFoldDB" id="A0A835CR30"/>
<dbReference type="Gene3D" id="1.25.10.10">
    <property type="entry name" value="Leucine-rich Repeat Variant"/>
    <property type="match status" value="2"/>
</dbReference>
<dbReference type="GO" id="GO:0005783">
    <property type="term" value="C:endoplasmic reticulum"/>
    <property type="evidence" value="ECO:0007669"/>
    <property type="project" value="UniProtKB-SubCell"/>
</dbReference>
<evidence type="ECO:0000256" key="3">
    <source>
        <dbReference type="ARBA" id="ARBA00004514"/>
    </source>
</evidence>
<name>A0A835CR30_APHGI</name>
<keyword evidence="5" id="KW-0256">Endoplasmic reticulum</keyword>
<dbReference type="InterPro" id="IPR040144">
    <property type="entry name" value="RAP1GDS1"/>
</dbReference>
<dbReference type="InterPro" id="IPR016024">
    <property type="entry name" value="ARM-type_fold"/>
</dbReference>
<keyword evidence="4" id="KW-0963">Cytoplasm</keyword>
<evidence type="ECO:0000313" key="8">
    <source>
        <dbReference type="Proteomes" id="UP000639338"/>
    </source>
</evidence>
<proteinExistence type="predicted"/>
<dbReference type="InterPro" id="IPR011989">
    <property type="entry name" value="ARM-like"/>
</dbReference>
<organism evidence="7 8">
    <name type="scientific">Aphidius gifuensis</name>
    <name type="common">Parasitoid wasp</name>
    <dbReference type="NCBI Taxonomy" id="684658"/>
    <lineage>
        <taxon>Eukaryota</taxon>
        <taxon>Metazoa</taxon>
        <taxon>Ecdysozoa</taxon>
        <taxon>Arthropoda</taxon>
        <taxon>Hexapoda</taxon>
        <taxon>Insecta</taxon>
        <taxon>Pterygota</taxon>
        <taxon>Neoptera</taxon>
        <taxon>Endopterygota</taxon>
        <taxon>Hymenoptera</taxon>
        <taxon>Apocrita</taxon>
        <taxon>Ichneumonoidea</taxon>
        <taxon>Braconidae</taxon>
        <taxon>Aphidiinae</taxon>
        <taxon>Aphidius</taxon>
    </lineage>
</organism>
<dbReference type="SMART" id="SM00185">
    <property type="entry name" value="ARM"/>
    <property type="match status" value="5"/>
</dbReference>
<comment type="caution">
    <text evidence="7">The sequence shown here is derived from an EMBL/GenBank/DDBJ whole genome shotgun (WGS) entry which is preliminary data.</text>
</comment>
<gene>
    <name evidence="7" type="ORF">HCN44_000633</name>
</gene>
<protein>
    <submittedName>
        <fullName evidence="7">Uncharacterized protein</fullName>
    </submittedName>
</protein>
<dbReference type="GO" id="GO:0005085">
    <property type="term" value="F:guanyl-nucleotide exchange factor activity"/>
    <property type="evidence" value="ECO:0007669"/>
    <property type="project" value="InterPro"/>
</dbReference>
<accession>A0A835CR30</accession>
<reference evidence="7 8" key="1">
    <citation type="submission" date="2020-08" db="EMBL/GenBank/DDBJ databases">
        <title>Aphidius gifuensis genome sequencing and assembly.</title>
        <authorList>
            <person name="Du Z."/>
        </authorList>
    </citation>
    <scope>NUCLEOTIDE SEQUENCE [LARGE SCALE GENOMIC DNA]</scope>
    <source>
        <strain evidence="7">YNYX2018</strain>
        <tissue evidence="7">Adults</tissue>
    </source>
</reference>
<sequence length="621" mass="69691">MEGVQMVDIDKLIDNLQEVLKLQDVNNDPTNEIEIIKILDLLVDNTNDFDKDEFKLNIDYVFLTLLTNGTNKIISKTARAIAEISKCEKGRMKFTNKILIDNLMNQLMKNDVEILTQVSRALGNICYENEQGKKMVQEADGLKCIIDVIKKSLKLEVTESSEILKNVSVGFLLNYLADQKDIKQSIVDEEIIPIIYNILEVDAKNGKKSATHALLILESLNESGLEFFNDKLIKILADILENDTSTELSELSLELLHSQAENDKIQIMLAKAGVCKVLVNLLEKHIEKCKDEEARTLLKIACNLIVIIITGDESMNLLYDNSNGLIYKKMISWLDNNTDDDLKVTAVLSMGNFARTDAHCQLMVSQGVHKLLINLLKNNNNSDGDIRLQHALLSAIRNLVIPIKNKSIMINDGLIDVVYPMIEIQTFPVVFKLLGTLRIVIDGQENVAIELGTKNDLIEKTIKWCNSEDHAGVQGEANRLLAWLIINSKNQNVISLMIKQGALEYLIKMITAAYPIMQNEALLSLAIMTAVNLSDCQNDLIQADVAGQLVKFIQNSNDNNLEEPIIENAITFITTIIKSDLLKDHIKQSKLSSCLNDYTNSLLQSSQLKDKIIKLCNLIED</sequence>
<evidence type="ECO:0000256" key="1">
    <source>
        <dbReference type="ARBA" id="ARBA00004173"/>
    </source>
</evidence>
<dbReference type="GO" id="GO:0005739">
    <property type="term" value="C:mitochondrion"/>
    <property type="evidence" value="ECO:0007669"/>
    <property type="project" value="UniProtKB-SubCell"/>
</dbReference>
<evidence type="ECO:0000256" key="6">
    <source>
        <dbReference type="ARBA" id="ARBA00023128"/>
    </source>
</evidence>
<dbReference type="PANTHER" id="PTHR10957">
    <property type="entry name" value="RAP1 GTPASE-GDP DISSOCIATION STIMULATOR 1"/>
    <property type="match status" value="1"/>
</dbReference>
<evidence type="ECO:0000256" key="4">
    <source>
        <dbReference type="ARBA" id="ARBA00022490"/>
    </source>
</evidence>
<dbReference type="EMBL" id="JACMRX010000004">
    <property type="protein sequence ID" value="KAF7990828.1"/>
    <property type="molecule type" value="Genomic_DNA"/>
</dbReference>
<evidence type="ECO:0000256" key="5">
    <source>
        <dbReference type="ARBA" id="ARBA00022824"/>
    </source>
</evidence>
<dbReference type="GO" id="GO:0005829">
    <property type="term" value="C:cytosol"/>
    <property type="evidence" value="ECO:0007669"/>
    <property type="project" value="UniProtKB-SubCell"/>
</dbReference>
<dbReference type="SUPFAM" id="SSF48371">
    <property type="entry name" value="ARM repeat"/>
    <property type="match status" value="2"/>
</dbReference>
<keyword evidence="8" id="KW-1185">Reference proteome</keyword>
<dbReference type="InterPro" id="IPR000225">
    <property type="entry name" value="Armadillo"/>
</dbReference>
<dbReference type="OrthoDB" id="26149at2759"/>
<dbReference type="FunFam" id="1.25.10.10:FF:000369">
    <property type="entry name" value="Vimar"/>
    <property type="match status" value="1"/>
</dbReference>
<comment type="subcellular location">
    <subcellularLocation>
        <location evidence="3">Cytoplasm</location>
        <location evidence="3">Cytosol</location>
    </subcellularLocation>
    <subcellularLocation>
        <location evidence="2">Endoplasmic reticulum</location>
    </subcellularLocation>
    <subcellularLocation>
        <location evidence="1">Mitochondrion</location>
    </subcellularLocation>
</comment>
<evidence type="ECO:0000313" key="7">
    <source>
        <dbReference type="EMBL" id="KAF7990828.1"/>
    </source>
</evidence>
<dbReference type="Proteomes" id="UP000639338">
    <property type="component" value="Unassembled WGS sequence"/>
</dbReference>